<dbReference type="AlphaFoldDB" id="A0A2I3GBR0"/>
<reference evidence="1 2" key="1">
    <citation type="submission" date="2012-10" db="EMBL/GenBank/DDBJ databases">
        <authorList>
            <consortium name="Gibbon Genome Sequencing Consortium"/>
        </authorList>
    </citation>
    <scope>NUCLEOTIDE SEQUENCE [LARGE SCALE GENOMIC DNA]</scope>
</reference>
<sequence length="76" mass="8981">MEELNFLKRYKGPSDRWIDNMEYNNTLAIRGGTECAFLNDNVVNSGRICINRKWICSKPNSYVYSCQLCPHWDTTW</sequence>
<dbReference type="InParanoid" id="A0A2I3GBR0"/>
<proteinExistence type="predicted"/>
<organism evidence="1 2">
    <name type="scientific">Nomascus leucogenys</name>
    <name type="common">Northern white-cheeked gibbon</name>
    <name type="synonym">Hylobates leucogenys</name>
    <dbReference type="NCBI Taxonomy" id="61853"/>
    <lineage>
        <taxon>Eukaryota</taxon>
        <taxon>Metazoa</taxon>
        <taxon>Chordata</taxon>
        <taxon>Craniata</taxon>
        <taxon>Vertebrata</taxon>
        <taxon>Euteleostomi</taxon>
        <taxon>Mammalia</taxon>
        <taxon>Eutheria</taxon>
        <taxon>Euarchontoglires</taxon>
        <taxon>Primates</taxon>
        <taxon>Haplorrhini</taxon>
        <taxon>Catarrhini</taxon>
        <taxon>Hylobatidae</taxon>
        <taxon>Nomascus</taxon>
    </lineage>
</organism>
<keyword evidence="2" id="KW-1185">Reference proteome</keyword>
<reference evidence="1" key="2">
    <citation type="submission" date="2025-08" db="UniProtKB">
        <authorList>
            <consortium name="Ensembl"/>
        </authorList>
    </citation>
    <scope>IDENTIFICATION</scope>
</reference>
<name>A0A2I3GBR0_NOMLE</name>
<dbReference type="Ensembl" id="ENSNLET00000042868.1">
    <property type="protein sequence ID" value="ENSNLEP00000028732.1"/>
    <property type="gene ID" value="ENSNLEG00000035987.1"/>
</dbReference>
<dbReference type="STRING" id="61853.ENSNLEP00000028732"/>
<reference evidence="1" key="3">
    <citation type="submission" date="2025-09" db="UniProtKB">
        <authorList>
            <consortium name="Ensembl"/>
        </authorList>
    </citation>
    <scope>IDENTIFICATION</scope>
</reference>
<dbReference type="Proteomes" id="UP000001073">
    <property type="component" value="Chromosome 23"/>
</dbReference>
<protein>
    <recommendedName>
        <fullName evidence="3">C-type lectin domain-containing protein</fullName>
    </recommendedName>
</protein>
<dbReference type="OMA" id="QSPSNHW"/>
<dbReference type="EMBL" id="ADFV01028750">
    <property type="status" value="NOT_ANNOTATED_CDS"/>
    <property type="molecule type" value="Genomic_DNA"/>
</dbReference>
<evidence type="ECO:0000313" key="1">
    <source>
        <dbReference type="Ensembl" id="ENSNLEP00000028732.1"/>
    </source>
</evidence>
<dbReference type="Gene3D" id="3.10.100.10">
    <property type="entry name" value="Mannose-Binding Protein A, subunit A"/>
    <property type="match status" value="1"/>
</dbReference>
<accession>A0A2I3GBR0</accession>
<evidence type="ECO:0000313" key="2">
    <source>
        <dbReference type="Proteomes" id="UP000001073"/>
    </source>
</evidence>
<dbReference type="InterPro" id="IPR016186">
    <property type="entry name" value="C-type_lectin-like/link_sf"/>
</dbReference>
<evidence type="ECO:0008006" key="3">
    <source>
        <dbReference type="Google" id="ProtNLM"/>
    </source>
</evidence>